<dbReference type="Pfam" id="PF01381">
    <property type="entry name" value="HTH_3"/>
    <property type="match status" value="1"/>
</dbReference>
<gene>
    <name evidence="3" type="ORF">DN752_08290</name>
</gene>
<keyword evidence="1" id="KW-0472">Membrane</keyword>
<dbReference type="InterPro" id="IPR036259">
    <property type="entry name" value="MFS_trans_sf"/>
</dbReference>
<dbReference type="CDD" id="cd00093">
    <property type="entry name" value="HTH_XRE"/>
    <property type="match status" value="1"/>
</dbReference>
<dbReference type="PROSITE" id="PS50943">
    <property type="entry name" value="HTH_CROC1"/>
    <property type="match status" value="1"/>
</dbReference>
<dbReference type="KEGG" id="est:DN752_08290"/>
<evidence type="ECO:0000313" key="4">
    <source>
        <dbReference type="Proteomes" id="UP000248688"/>
    </source>
</evidence>
<feature type="transmembrane region" description="Helical" evidence="1">
    <location>
        <begin position="93"/>
        <end position="116"/>
    </location>
</feature>
<evidence type="ECO:0000259" key="2">
    <source>
        <dbReference type="PROSITE" id="PS50943"/>
    </source>
</evidence>
<dbReference type="Proteomes" id="UP000248688">
    <property type="component" value="Chromosome"/>
</dbReference>
<dbReference type="SUPFAM" id="SSF47413">
    <property type="entry name" value="lambda repressor-like DNA-binding domains"/>
    <property type="match status" value="1"/>
</dbReference>
<organism evidence="3 4">
    <name type="scientific">Echinicola strongylocentroti</name>
    <dbReference type="NCBI Taxonomy" id="1795355"/>
    <lineage>
        <taxon>Bacteria</taxon>
        <taxon>Pseudomonadati</taxon>
        <taxon>Bacteroidota</taxon>
        <taxon>Cytophagia</taxon>
        <taxon>Cytophagales</taxon>
        <taxon>Cyclobacteriaceae</taxon>
        <taxon>Echinicola</taxon>
    </lineage>
</organism>
<sequence length="273" mass="30550">MVNQTLLTMKQPELGKVIQQQRLSKGMTQEELVERCNINVRTIQRIEAGEVTPRAFTVKTIMEVLDIQLPTDDPEKPRPTAKPTFSTIDQRQLWWAGIAGVIYFLVSSYEVFWNIVLMADAGVEQPEYFTLLKTVVLISYAAFAYGFYLVGQRTGNKVLQFGVVFLILVNAGIIGTDIYSGKVVGAEDVWFGVFEVMAFGVSLIPFSIGLILSKKTFGQHYQVIGGVGLLTGLIFITWVFKVIGLLTWAVFDIACIYLLFKHSQGKETVRDGF</sequence>
<evidence type="ECO:0000256" key="1">
    <source>
        <dbReference type="SAM" id="Phobius"/>
    </source>
</evidence>
<proteinExistence type="predicted"/>
<feature type="transmembrane region" description="Helical" evidence="1">
    <location>
        <begin position="128"/>
        <end position="151"/>
    </location>
</feature>
<feature type="transmembrane region" description="Helical" evidence="1">
    <location>
        <begin position="242"/>
        <end position="260"/>
    </location>
</feature>
<keyword evidence="1" id="KW-1133">Transmembrane helix</keyword>
<accession>A0A2Z4IQT5</accession>
<name>A0A2Z4IQT5_9BACT</name>
<dbReference type="Gene3D" id="1.10.260.40">
    <property type="entry name" value="lambda repressor-like DNA-binding domains"/>
    <property type="match status" value="1"/>
</dbReference>
<feature type="transmembrane region" description="Helical" evidence="1">
    <location>
        <begin position="158"/>
        <end position="179"/>
    </location>
</feature>
<dbReference type="EMBL" id="CP030041">
    <property type="protein sequence ID" value="AWW33099.1"/>
    <property type="molecule type" value="Genomic_DNA"/>
</dbReference>
<evidence type="ECO:0000313" key="3">
    <source>
        <dbReference type="EMBL" id="AWW33099.1"/>
    </source>
</evidence>
<feature type="domain" description="HTH cro/C1-type" evidence="2">
    <location>
        <begin position="18"/>
        <end position="74"/>
    </location>
</feature>
<dbReference type="OrthoDB" id="1357763at2"/>
<reference evidence="3 4" key="1">
    <citation type="submission" date="2018-06" db="EMBL/GenBank/DDBJ databases">
        <title>Echinicola strongylocentroti sp. nov., isolated from a sea urchin Strongylocentrotus intermedius.</title>
        <authorList>
            <person name="Bae S.S."/>
        </authorList>
    </citation>
    <scope>NUCLEOTIDE SEQUENCE [LARGE SCALE GENOMIC DNA]</scope>
    <source>
        <strain evidence="3 4">MEBiC08714</strain>
    </source>
</reference>
<keyword evidence="4" id="KW-1185">Reference proteome</keyword>
<protein>
    <submittedName>
        <fullName evidence="3">Transcription factor, MBF1 like protein</fullName>
    </submittedName>
</protein>
<dbReference type="InterPro" id="IPR010982">
    <property type="entry name" value="Lambda_DNA-bd_dom_sf"/>
</dbReference>
<dbReference type="SMART" id="SM00530">
    <property type="entry name" value="HTH_XRE"/>
    <property type="match status" value="1"/>
</dbReference>
<keyword evidence="1" id="KW-0812">Transmembrane</keyword>
<feature type="transmembrane region" description="Helical" evidence="1">
    <location>
        <begin position="219"/>
        <end position="236"/>
    </location>
</feature>
<dbReference type="GO" id="GO:0003677">
    <property type="term" value="F:DNA binding"/>
    <property type="evidence" value="ECO:0007669"/>
    <property type="project" value="InterPro"/>
</dbReference>
<feature type="transmembrane region" description="Helical" evidence="1">
    <location>
        <begin position="191"/>
        <end position="212"/>
    </location>
</feature>
<dbReference type="SUPFAM" id="SSF103473">
    <property type="entry name" value="MFS general substrate transporter"/>
    <property type="match status" value="1"/>
</dbReference>
<dbReference type="AlphaFoldDB" id="A0A2Z4IQT5"/>
<dbReference type="InterPro" id="IPR001387">
    <property type="entry name" value="Cro/C1-type_HTH"/>
</dbReference>